<protein>
    <submittedName>
        <fullName evidence="1">Uncharacterized protein</fullName>
    </submittedName>
</protein>
<evidence type="ECO:0000313" key="2">
    <source>
        <dbReference type="Proteomes" id="UP000005087"/>
    </source>
</evidence>
<dbReference type="InterPro" id="IPR031795">
    <property type="entry name" value="Zf-HC3"/>
</dbReference>
<sequence>MTRSRLDPPLSGLPPFKLVQMTLPVGGTVQRYLWQQADGKRHVYDTNDQYPARVGQPLTVLCGDTVTVRVKDMQPGMWLDPTCRACAVELASVLGWSEDEIAQMVARWDEATK</sequence>
<accession>I1CZX6</accession>
<evidence type="ECO:0000313" key="1">
    <source>
        <dbReference type="EMBL" id="EIE98250.1"/>
    </source>
</evidence>
<gene>
    <name evidence="1" type="ORF">SacglDRAFT_01324</name>
</gene>
<keyword evidence="2" id="KW-1185">Reference proteome</keyword>
<dbReference type="EMBL" id="CM001484">
    <property type="protein sequence ID" value="EIE98250.1"/>
    <property type="molecule type" value="Genomic_DNA"/>
</dbReference>
<reference evidence="1 2" key="1">
    <citation type="submission" date="2011-09" db="EMBL/GenBank/DDBJ databases">
        <authorList>
            <consortium name="US DOE Joint Genome Institute (JGI-PGF)"/>
            <person name="Lucas S."/>
            <person name="Han J."/>
            <person name="Lapidus A."/>
            <person name="Cheng J.-F."/>
            <person name="Goodwin L."/>
            <person name="Pitluck S."/>
            <person name="Peters L."/>
            <person name="Land M.L."/>
            <person name="Hauser L."/>
            <person name="Brambilla E."/>
            <person name="Klenk H.-P."/>
            <person name="Woyke T.J."/>
        </authorList>
    </citation>
    <scope>NUCLEOTIDE SEQUENCE [LARGE SCALE GENOMIC DNA]</scope>
    <source>
        <strain evidence="1 2">K62</strain>
    </source>
</reference>
<dbReference type="Gene3D" id="2.30.30.990">
    <property type="entry name" value="Malonyl-[acyl-carrier protein] O-methyltransferase, zinc-finger motif"/>
    <property type="match status" value="1"/>
</dbReference>
<name>I1CZX6_9PSEU</name>
<proteinExistence type="predicted"/>
<dbReference type="AlphaFoldDB" id="I1CZX6"/>
<dbReference type="Proteomes" id="UP000005087">
    <property type="component" value="Chromosome"/>
</dbReference>
<reference evidence="2" key="2">
    <citation type="submission" date="2012-01" db="EMBL/GenBank/DDBJ databases">
        <title>Noncontiguous Finished sequence of chromosome of Saccharomonospora glauca K62.</title>
        <authorList>
            <consortium name="US DOE Joint Genome Institute"/>
            <person name="Lucas S."/>
            <person name="Han J."/>
            <person name="Lapidus A."/>
            <person name="Cheng J.-F."/>
            <person name="Goodwin L."/>
            <person name="Pitluck S."/>
            <person name="Peters L."/>
            <person name="Mikhailova N."/>
            <person name="Held B."/>
            <person name="Detter J.C."/>
            <person name="Han C."/>
            <person name="Tapia R."/>
            <person name="Land M."/>
            <person name="Hauser L."/>
            <person name="Kyrpides N."/>
            <person name="Ivanova N."/>
            <person name="Pagani I."/>
            <person name="Brambilla E.-M."/>
            <person name="Klenk H.-P."/>
            <person name="Woyke T."/>
        </authorList>
    </citation>
    <scope>NUCLEOTIDE SEQUENCE [LARGE SCALE GENOMIC DNA]</scope>
    <source>
        <strain evidence="2">K62</strain>
    </source>
</reference>
<dbReference type="Pfam" id="PF16827">
    <property type="entry name" value="zf-HC3"/>
    <property type="match status" value="1"/>
</dbReference>
<organism evidence="1 2">
    <name type="scientific">Saccharomonospora glauca K62</name>
    <dbReference type="NCBI Taxonomy" id="928724"/>
    <lineage>
        <taxon>Bacteria</taxon>
        <taxon>Bacillati</taxon>
        <taxon>Actinomycetota</taxon>
        <taxon>Actinomycetes</taxon>
        <taxon>Pseudonocardiales</taxon>
        <taxon>Pseudonocardiaceae</taxon>
        <taxon>Saccharomonospora</taxon>
    </lineage>
</organism>
<dbReference type="HOGENOM" id="CLU_2131730_0_0_11"/>